<proteinExistence type="predicted"/>
<evidence type="ECO:0000313" key="3">
    <source>
        <dbReference type="Proteomes" id="UP001371218"/>
    </source>
</evidence>
<dbReference type="Gene3D" id="3.40.50.300">
    <property type="entry name" value="P-loop containing nucleotide triphosphate hydrolases"/>
    <property type="match status" value="1"/>
</dbReference>
<dbReference type="PANTHER" id="PTHR37512:SF1">
    <property type="entry name" value="NADR_TTD14 AAA DOMAIN-CONTAINING PROTEIN"/>
    <property type="match status" value="1"/>
</dbReference>
<name>A0ABU9BIR7_9BURK</name>
<reference evidence="2 3" key="1">
    <citation type="submission" date="2024-04" db="EMBL/GenBank/DDBJ databases">
        <title>Novel species of the genus Ideonella isolated from streams.</title>
        <authorList>
            <person name="Lu H."/>
        </authorList>
    </citation>
    <scope>NUCLEOTIDE SEQUENCE [LARGE SCALE GENOMIC DNA]</scope>
    <source>
        <strain evidence="2 3">DXS29W</strain>
    </source>
</reference>
<gene>
    <name evidence="2" type="ORF">AACH06_03420</name>
</gene>
<protein>
    <submittedName>
        <fullName evidence="2">ATP-binding protein</fullName>
    </submittedName>
</protein>
<sequence>MRGTERPPWIFAIVGAESTGKSTLAERLAAQLHEATGWRCAWVPEYLREWCEREGRTPAHHEQPDIAAEQARRIDDAGARADIVIADTTPLMTAIYHRQVFGDGSMEPAALQWQRRCRLTLLTALDLPWQADGFIRDGAHVREPVDSLLRHALIGAGLPFVVIGGAGPARVNAAMDAVAPCLRRRDAPAPGLFTRLAERDAAQPAWRWVCESCDVPDCEHASLRLRRAAAR</sequence>
<keyword evidence="2" id="KW-0067">ATP-binding</keyword>
<organism evidence="2 3">
    <name type="scientific">Ideonella lacteola</name>
    <dbReference type="NCBI Taxonomy" id="2984193"/>
    <lineage>
        <taxon>Bacteria</taxon>
        <taxon>Pseudomonadati</taxon>
        <taxon>Pseudomonadota</taxon>
        <taxon>Betaproteobacteria</taxon>
        <taxon>Burkholderiales</taxon>
        <taxon>Sphaerotilaceae</taxon>
        <taxon>Ideonella</taxon>
    </lineage>
</organism>
<dbReference type="InterPro" id="IPR052735">
    <property type="entry name" value="NAD_biosynth-regulator"/>
</dbReference>
<evidence type="ECO:0000259" key="1">
    <source>
        <dbReference type="Pfam" id="PF13521"/>
    </source>
</evidence>
<comment type="caution">
    <text evidence="2">The sequence shown here is derived from an EMBL/GenBank/DDBJ whole genome shotgun (WGS) entry which is preliminary data.</text>
</comment>
<keyword evidence="2" id="KW-0547">Nucleotide-binding</keyword>
<dbReference type="SUPFAM" id="SSF52540">
    <property type="entry name" value="P-loop containing nucleoside triphosphate hydrolases"/>
    <property type="match status" value="1"/>
</dbReference>
<dbReference type="RefSeq" id="WP_341424192.1">
    <property type="nucleotide sequence ID" value="NZ_JBBUTG010000001.1"/>
</dbReference>
<accession>A0ABU9BIR7</accession>
<dbReference type="InterPro" id="IPR038727">
    <property type="entry name" value="NadR/Ttd14_AAA_dom"/>
</dbReference>
<dbReference type="Proteomes" id="UP001371218">
    <property type="component" value="Unassembled WGS sequence"/>
</dbReference>
<evidence type="ECO:0000313" key="2">
    <source>
        <dbReference type="EMBL" id="MEK8029860.1"/>
    </source>
</evidence>
<dbReference type="EMBL" id="JBBUTG010000001">
    <property type="protein sequence ID" value="MEK8029860.1"/>
    <property type="molecule type" value="Genomic_DNA"/>
</dbReference>
<dbReference type="GO" id="GO:0005524">
    <property type="term" value="F:ATP binding"/>
    <property type="evidence" value="ECO:0007669"/>
    <property type="project" value="UniProtKB-KW"/>
</dbReference>
<keyword evidence="3" id="KW-1185">Reference proteome</keyword>
<dbReference type="InterPro" id="IPR027417">
    <property type="entry name" value="P-loop_NTPase"/>
</dbReference>
<dbReference type="Pfam" id="PF13521">
    <property type="entry name" value="AAA_28"/>
    <property type="match status" value="1"/>
</dbReference>
<feature type="domain" description="NadR/Ttd14 AAA" evidence="1">
    <location>
        <begin position="11"/>
        <end position="165"/>
    </location>
</feature>
<dbReference type="PANTHER" id="PTHR37512">
    <property type="entry name" value="TRIFUNCTIONAL NAD BIOSYNTHESIS/REGULATOR PROTEIN NADR"/>
    <property type="match status" value="1"/>
</dbReference>